<gene>
    <name evidence="2" type="ORF">NYF23_06520</name>
</gene>
<dbReference type="Proteomes" id="UP001059934">
    <property type="component" value="Chromosome"/>
</dbReference>
<dbReference type="SUPFAM" id="SSF52833">
    <property type="entry name" value="Thioredoxin-like"/>
    <property type="match status" value="2"/>
</dbReference>
<evidence type="ECO:0000313" key="2">
    <source>
        <dbReference type="EMBL" id="UVW36255.1"/>
    </source>
</evidence>
<evidence type="ECO:0000259" key="1">
    <source>
        <dbReference type="Pfam" id="PF01323"/>
    </source>
</evidence>
<dbReference type="InterPro" id="IPR051924">
    <property type="entry name" value="GST_Kappa/NadH"/>
</dbReference>
<name>A0ABY5TSC5_9GAMM</name>
<dbReference type="PANTHER" id="PTHR42943:SF2">
    <property type="entry name" value="GLUTATHIONE S-TRANSFERASE KAPPA 1"/>
    <property type="match status" value="1"/>
</dbReference>
<sequence length="448" mass="51734">MIHFIKPRLIQLFTSQWLRNLRRRRVEKRRLANSQAHQVTVYLRLNDAHSYLLLQVLQQFAQRYPVSFDFRTVLNLQQDMYPAPALWQSNAFADGAHLAQLYNLRFPTQPPQASASRTRQLTAQLLHWELQPGYLENALQLFDAYWQGQGQGQNDILDKIVDTRISEHAECYSHHLQANEALLKQQGHYLSAMLHYGGEWYWGINRLEYLEQRLNEMDLQQNQSSAVVFDKSHRDFCGQSLNTRRSDEGTGQVNAIVMYWSMRSPYSYLALVRARQLADHYQVPLEVKPVLPMVMRRMQVPKTKSGYITADVKREADKYGIPFGRIADPLGAGVERCYALFAYAQSRGLGLSFLQSCAEGVWSEGILSESDSGLQQLVERAGLDWSQARPLLKDDSWRFWAQDNLAELYGQDLWGVPSLVYGETKVFGQDRLDRIEQGIIKDLAERTQ</sequence>
<reference evidence="2" key="1">
    <citation type="submission" date="2022-08" db="EMBL/GenBank/DDBJ databases">
        <title>Catabolic pathway analysis in culturable SAR92 clade bacteria reveals their overlooked roles in DMSP degradation in coastal seas.</title>
        <authorList>
            <person name="He X."/>
            <person name="Zhang X."/>
            <person name="Zhang Y."/>
        </authorList>
    </citation>
    <scope>NUCLEOTIDE SEQUENCE</scope>
    <source>
        <strain evidence="2">H455</strain>
    </source>
</reference>
<dbReference type="EMBL" id="CP103416">
    <property type="protein sequence ID" value="UVW36255.1"/>
    <property type="molecule type" value="Genomic_DNA"/>
</dbReference>
<dbReference type="PANTHER" id="PTHR42943">
    <property type="entry name" value="GLUTATHIONE S-TRANSFERASE KAPPA"/>
    <property type="match status" value="1"/>
</dbReference>
<dbReference type="Gene3D" id="3.40.30.10">
    <property type="entry name" value="Glutaredoxin"/>
    <property type="match status" value="2"/>
</dbReference>
<feature type="domain" description="DSBA-like thioredoxin" evidence="1">
    <location>
        <begin position="256"/>
        <end position="437"/>
    </location>
</feature>
<dbReference type="InterPro" id="IPR036249">
    <property type="entry name" value="Thioredoxin-like_sf"/>
</dbReference>
<keyword evidence="3" id="KW-1185">Reference proteome</keyword>
<protein>
    <submittedName>
        <fullName evidence="2">DsbA family protein</fullName>
    </submittedName>
</protein>
<evidence type="ECO:0000313" key="3">
    <source>
        <dbReference type="Proteomes" id="UP001059934"/>
    </source>
</evidence>
<accession>A0ABY5TSC5</accession>
<dbReference type="InterPro" id="IPR001853">
    <property type="entry name" value="DSBA-like_thioredoxin_dom"/>
</dbReference>
<proteinExistence type="predicted"/>
<organism evidence="2 3">
    <name type="scientific">SAR92 clade bacterium H455</name>
    <dbReference type="NCBI Taxonomy" id="2974818"/>
    <lineage>
        <taxon>Bacteria</taxon>
        <taxon>Pseudomonadati</taxon>
        <taxon>Pseudomonadota</taxon>
        <taxon>Gammaproteobacteria</taxon>
        <taxon>Cellvibrionales</taxon>
        <taxon>Porticoccaceae</taxon>
        <taxon>SAR92 clade</taxon>
    </lineage>
</organism>
<dbReference type="Pfam" id="PF01323">
    <property type="entry name" value="DSBA"/>
    <property type="match status" value="1"/>
</dbReference>